<accession>W4P365</accession>
<proteinExistence type="predicted"/>
<dbReference type="Proteomes" id="UP000018861">
    <property type="component" value="Unassembled WGS sequence"/>
</dbReference>
<dbReference type="EMBL" id="BAIQ01000001">
    <property type="protein sequence ID" value="GAE14096.1"/>
    <property type="molecule type" value="Genomic_DNA"/>
</dbReference>
<name>W4P365_9BACE</name>
<reference evidence="1 2" key="1">
    <citation type="journal article" date="2014" name="Genome Announc.">
        <title>Draft Genome Sequences of Three Strains of Bacteroides pyogenes Isolated from a Cat and Swine.</title>
        <authorList>
            <person name="Sakamoto M."/>
            <person name="Oshima K."/>
            <person name="Suda W."/>
            <person name="Kitamura K."/>
            <person name="Iida T."/>
            <person name="Hattori M."/>
            <person name="Ohkuma M."/>
        </authorList>
    </citation>
    <scope>NUCLEOTIDE SEQUENCE [LARGE SCALE GENOMIC DNA]</scope>
    <source>
        <strain evidence="1 2">JCM 6292</strain>
    </source>
</reference>
<sequence>MRKSGNSYAEGGKPDEFHKAAEGRFCTYSLSGLKKWCVLYAESDLCHIFAA</sequence>
<evidence type="ECO:0000313" key="2">
    <source>
        <dbReference type="Proteomes" id="UP000018861"/>
    </source>
</evidence>
<comment type="caution">
    <text evidence="1">The sequence shown here is derived from an EMBL/GenBank/DDBJ whole genome shotgun (WGS) entry which is preliminary data.</text>
</comment>
<protein>
    <submittedName>
        <fullName evidence="1">Uncharacterized protein</fullName>
    </submittedName>
</protein>
<gene>
    <name evidence="1" type="ORF">JCM6292_182</name>
</gene>
<organism evidence="1 2">
    <name type="scientific">Bacteroides pyogenes JCM 6292</name>
    <dbReference type="NCBI Taxonomy" id="1235809"/>
    <lineage>
        <taxon>Bacteria</taxon>
        <taxon>Pseudomonadati</taxon>
        <taxon>Bacteroidota</taxon>
        <taxon>Bacteroidia</taxon>
        <taxon>Bacteroidales</taxon>
        <taxon>Bacteroidaceae</taxon>
        <taxon>Bacteroides</taxon>
    </lineage>
</organism>
<dbReference type="AlphaFoldDB" id="W4P365"/>
<evidence type="ECO:0000313" key="1">
    <source>
        <dbReference type="EMBL" id="GAE14096.1"/>
    </source>
</evidence>